<feature type="transmembrane region" description="Helical" evidence="1">
    <location>
        <begin position="89"/>
        <end position="110"/>
    </location>
</feature>
<evidence type="ECO:0000313" key="3">
    <source>
        <dbReference type="Proteomes" id="UP000236340"/>
    </source>
</evidence>
<keyword evidence="1" id="KW-0472">Membrane</keyword>
<evidence type="ECO:0000313" key="2">
    <source>
        <dbReference type="EMBL" id="PNU20505.1"/>
    </source>
</evidence>
<dbReference type="RefSeq" id="WP_103115091.1">
    <property type="nucleotide sequence ID" value="NZ_PPFX01000012.1"/>
</dbReference>
<dbReference type="OrthoDB" id="5521642at2"/>
<feature type="transmembrane region" description="Helical" evidence="1">
    <location>
        <begin position="26"/>
        <end position="50"/>
    </location>
</feature>
<reference evidence="2 3" key="1">
    <citation type="journal article" date="2018" name="Genome Announc.">
        <title>Genome Sequence of Geothermobacter sp. HR-1 Iron Reducer from the Loihi Seamount.</title>
        <authorList>
            <person name="Smith H."/>
            <person name="Abuyen K."/>
            <person name="Tremblay J."/>
            <person name="Savalia P."/>
            <person name="Perez-Rodriguez I."/>
            <person name="Emerson D."/>
            <person name="Tully B."/>
            <person name="Amend J."/>
        </authorList>
    </citation>
    <scope>NUCLEOTIDE SEQUENCE [LARGE SCALE GENOMIC DNA]</scope>
    <source>
        <strain evidence="2 3">HR-1</strain>
    </source>
</reference>
<evidence type="ECO:0000256" key="1">
    <source>
        <dbReference type="SAM" id="Phobius"/>
    </source>
</evidence>
<sequence length="158" mass="16179">MNEQEAAVNTERPAVPRGRWNRPLGVAAALLGALLIKLSCPACWSAYAALLGSAGVAGLSSMPFFLPLTLLSLVAVLISLGWRAGTRQGFGPLLLGSVGATVIVLGNFAYPAGNVQNSGVALLIGASIWNSWPRKARACPACIQGEAGIPTTQKGASP</sequence>
<dbReference type="AlphaFoldDB" id="A0A2K2HB21"/>
<feature type="transmembrane region" description="Helical" evidence="1">
    <location>
        <begin position="62"/>
        <end position="82"/>
    </location>
</feature>
<keyword evidence="1" id="KW-0812">Transmembrane</keyword>
<comment type="caution">
    <text evidence="2">The sequence shown here is derived from an EMBL/GenBank/DDBJ whole genome shotgun (WGS) entry which is preliminary data.</text>
</comment>
<proteinExistence type="predicted"/>
<dbReference type="Proteomes" id="UP000236340">
    <property type="component" value="Unassembled WGS sequence"/>
</dbReference>
<keyword evidence="1" id="KW-1133">Transmembrane helix</keyword>
<accession>A0A2K2HB21</accession>
<evidence type="ECO:0008006" key="4">
    <source>
        <dbReference type="Google" id="ProtNLM"/>
    </source>
</evidence>
<protein>
    <recommendedName>
        <fullName evidence="4">MerC mercury resistance protein</fullName>
    </recommendedName>
</protein>
<name>A0A2K2HB21_9BACT</name>
<organism evidence="2 3">
    <name type="scientific">Geothermobacter hydrogeniphilus</name>
    <dbReference type="NCBI Taxonomy" id="1969733"/>
    <lineage>
        <taxon>Bacteria</taxon>
        <taxon>Pseudomonadati</taxon>
        <taxon>Thermodesulfobacteriota</taxon>
        <taxon>Desulfuromonadia</taxon>
        <taxon>Desulfuromonadales</taxon>
        <taxon>Geothermobacteraceae</taxon>
        <taxon>Geothermobacter</taxon>
    </lineage>
</organism>
<gene>
    <name evidence="2" type="ORF">C2E25_07235</name>
</gene>
<dbReference type="EMBL" id="PPFX01000012">
    <property type="protein sequence ID" value="PNU20505.1"/>
    <property type="molecule type" value="Genomic_DNA"/>
</dbReference>